<proteinExistence type="predicted"/>
<dbReference type="EMBL" id="JDYK01000026">
    <property type="protein sequence ID" value="EWS79732.1"/>
    <property type="molecule type" value="Genomic_DNA"/>
</dbReference>
<organism evidence="1 2">
    <name type="scientific">Brachybacterium phenoliresistens</name>
    <dbReference type="NCBI Taxonomy" id="396014"/>
    <lineage>
        <taxon>Bacteria</taxon>
        <taxon>Bacillati</taxon>
        <taxon>Actinomycetota</taxon>
        <taxon>Actinomycetes</taxon>
        <taxon>Micrococcales</taxon>
        <taxon>Dermabacteraceae</taxon>
        <taxon>Brachybacterium</taxon>
    </lineage>
</organism>
<dbReference type="OrthoDB" id="9800643at2"/>
<keyword evidence="2" id="KW-1185">Reference proteome</keyword>
<evidence type="ECO:0000313" key="2">
    <source>
        <dbReference type="Proteomes" id="UP000023067"/>
    </source>
</evidence>
<dbReference type="SUPFAM" id="SSF53335">
    <property type="entry name" value="S-adenosyl-L-methionine-dependent methyltransferases"/>
    <property type="match status" value="1"/>
</dbReference>
<dbReference type="GO" id="GO:0008168">
    <property type="term" value="F:methyltransferase activity"/>
    <property type="evidence" value="ECO:0007669"/>
    <property type="project" value="UniProtKB-KW"/>
</dbReference>
<dbReference type="PANTHER" id="PTHR18895">
    <property type="entry name" value="HEMK METHYLTRANSFERASE"/>
    <property type="match status" value="1"/>
</dbReference>
<accession>Z9JPQ3</accession>
<dbReference type="InterPro" id="IPR050320">
    <property type="entry name" value="N5-glutamine_MTase"/>
</dbReference>
<keyword evidence="1" id="KW-0489">Methyltransferase</keyword>
<gene>
    <name evidence="1" type="ORF">BF93_09920</name>
</gene>
<evidence type="ECO:0000313" key="1">
    <source>
        <dbReference type="EMBL" id="EWS79732.1"/>
    </source>
</evidence>
<dbReference type="AlphaFoldDB" id="Z9JPQ3"/>
<dbReference type="GO" id="GO:0032259">
    <property type="term" value="P:methylation"/>
    <property type="evidence" value="ECO:0007669"/>
    <property type="project" value="UniProtKB-KW"/>
</dbReference>
<dbReference type="STRING" id="396014.BF93_09920"/>
<dbReference type="PANTHER" id="PTHR18895:SF74">
    <property type="entry name" value="MTRF1L RELEASE FACTOR GLUTAMINE METHYLTRANSFERASE"/>
    <property type="match status" value="1"/>
</dbReference>
<dbReference type="Proteomes" id="UP000023067">
    <property type="component" value="Unassembled WGS sequence"/>
</dbReference>
<sequence>MPEVGALAAGPAAASDPALVAALRAAGCVFAEEEAAILREAAADAAHLRELLAARVAGAPLEPLVGWVAFRGLRLSVGPGVFVPRQRSVLLADRAVAATRAAGEGAVMLEAFAGVAPIAACVRAEVPGAQVHAAEIDGTARGHARRNLADASRVHGGSVLDGVPEALRGRLAVIAAVAPYVPDAEAALLPREARDAEPMTALLGGVDGLEHIGALILRCGPWLAPGGHLLLEMHRRQMDRARALGEGAGLSARRTLRADESTGVLELARR</sequence>
<dbReference type="PATRIC" id="fig|396014.3.peg.3480"/>
<dbReference type="HOGENOM" id="CLU_018398_4_2_11"/>
<reference evidence="1 2" key="1">
    <citation type="submission" date="2014-02" db="EMBL/GenBank/DDBJ databases">
        <title>Genome sequence of Brachybacterium phenoliresistens strain W13A50.</title>
        <authorList>
            <person name="Wang X."/>
        </authorList>
    </citation>
    <scope>NUCLEOTIDE SEQUENCE [LARGE SCALE GENOMIC DNA]</scope>
    <source>
        <strain evidence="1 2">W13A50</strain>
    </source>
</reference>
<dbReference type="InterPro" id="IPR029063">
    <property type="entry name" value="SAM-dependent_MTases_sf"/>
</dbReference>
<dbReference type="RefSeq" id="WP_051487157.1">
    <property type="nucleotide sequence ID" value="NZ_BAAAOW010000001.1"/>
</dbReference>
<keyword evidence="1" id="KW-0808">Transferase</keyword>
<protein>
    <submittedName>
        <fullName evidence="1">SAM-dependent methyltransferase</fullName>
    </submittedName>
</protein>
<dbReference type="Gene3D" id="3.40.50.150">
    <property type="entry name" value="Vaccinia Virus protein VP39"/>
    <property type="match status" value="1"/>
</dbReference>
<comment type="caution">
    <text evidence="1">The sequence shown here is derived from an EMBL/GenBank/DDBJ whole genome shotgun (WGS) entry which is preliminary data.</text>
</comment>
<dbReference type="eggNOG" id="COG2890">
    <property type="taxonomic scope" value="Bacteria"/>
</dbReference>
<name>Z9JPQ3_9MICO</name>